<feature type="domain" description="Complementary sex determination N-terminal" evidence="2">
    <location>
        <begin position="11"/>
        <end position="92"/>
    </location>
</feature>
<feature type="compositionally biased region" description="Basic residues" evidence="1">
    <location>
        <begin position="256"/>
        <end position="297"/>
    </location>
</feature>
<accession>A0ABD2XMX4</accession>
<feature type="compositionally biased region" description="Pro residues" evidence="1">
    <location>
        <begin position="345"/>
        <end position="357"/>
    </location>
</feature>
<organism evidence="3 4">
    <name type="scientific">Trichogramma kaykai</name>
    <dbReference type="NCBI Taxonomy" id="54128"/>
    <lineage>
        <taxon>Eukaryota</taxon>
        <taxon>Metazoa</taxon>
        <taxon>Ecdysozoa</taxon>
        <taxon>Arthropoda</taxon>
        <taxon>Hexapoda</taxon>
        <taxon>Insecta</taxon>
        <taxon>Pterygota</taxon>
        <taxon>Neoptera</taxon>
        <taxon>Endopterygota</taxon>
        <taxon>Hymenoptera</taxon>
        <taxon>Apocrita</taxon>
        <taxon>Proctotrupomorpha</taxon>
        <taxon>Chalcidoidea</taxon>
        <taxon>Trichogrammatidae</taxon>
        <taxon>Trichogramma</taxon>
    </lineage>
</organism>
<evidence type="ECO:0000256" key="1">
    <source>
        <dbReference type="SAM" id="MobiDB-lite"/>
    </source>
</evidence>
<feature type="region of interest" description="Disordered" evidence="1">
    <location>
        <begin position="1"/>
        <end position="105"/>
    </location>
</feature>
<protein>
    <recommendedName>
        <fullName evidence="2">Complementary sex determination N-terminal domain-containing protein</fullName>
    </recommendedName>
</protein>
<sequence length="374" mass="43927">MSNDPKAQELREQRRLRWMWEQNQRREHERRKKKFMAEFERDRAERLRQGGENNRSDDNRESRDEPSRSHHRERNKSPMVREKQLTFKVEARESDPSRPTLNYQNVVIERRPGSIAGEGSRPIFDRPEIRVNGESWSNFKTYRPSSSERASSSYAPAEEFRTIAVVDPAAESSTVSAPRRTDHRREPAIFEPSSLSSSLSSSICRRFQDISLGDHRVRARSRDSRGPRPSERDDHRRVRRRSRSSSAPRRPESRSIHHSRSPSRSRTSQHHRASDRRRMRSRSPERWHRRRSSRSRSRSPSSRREARVYVPPMPYPFILQPPSMFPMGPFPGSVVNPLPRFAYPPPPPPPTPAPPRHPAPRFNAANPYYRAPYR</sequence>
<feature type="region of interest" description="Disordered" evidence="1">
    <location>
        <begin position="215"/>
        <end position="305"/>
    </location>
</feature>
<feature type="compositionally biased region" description="Basic and acidic residues" evidence="1">
    <location>
        <begin position="1"/>
        <end position="15"/>
    </location>
</feature>
<dbReference type="EMBL" id="JBJJXI010000018">
    <property type="protein sequence ID" value="KAL3406793.1"/>
    <property type="molecule type" value="Genomic_DNA"/>
</dbReference>
<feature type="compositionally biased region" description="Basic and acidic residues" evidence="1">
    <location>
        <begin position="75"/>
        <end position="96"/>
    </location>
</feature>
<feature type="compositionally biased region" description="Basic and acidic residues" evidence="1">
    <location>
        <begin position="215"/>
        <end position="236"/>
    </location>
</feature>
<feature type="region of interest" description="Disordered" evidence="1">
    <location>
        <begin position="138"/>
        <end position="195"/>
    </location>
</feature>
<keyword evidence="4" id="KW-1185">Reference proteome</keyword>
<feature type="region of interest" description="Disordered" evidence="1">
    <location>
        <begin position="345"/>
        <end position="366"/>
    </location>
</feature>
<dbReference type="InterPro" id="IPR022063">
    <property type="entry name" value="Sex_determin_N"/>
</dbReference>
<name>A0ABD2XMX4_9HYME</name>
<gene>
    <name evidence="3" type="ORF">TKK_000927</name>
</gene>
<evidence type="ECO:0000259" key="2">
    <source>
        <dbReference type="Pfam" id="PF12278"/>
    </source>
</evidence>
<feature type="compositionally biased region" description="Low complexity" evidence="1">
    <location>
        <begin position="142"/>
        <end position="157"/>
    </location>
</feature>
<proteinExistence type="predicted"/>
<feature type="compositionally biased region" description="Basic and acidic residues" evidence="1">
    <location>
        <begin position="179"/>
        <end position="188"/>
    </location>
</feature>
<feature type="compositionally biased region" description="Basic and acidic residues" evidence="1">
    <location>
        <begin position="35"/>
        <end position="68"/>
    </location>
</feature>
<dbReference type="Proteomes" id="UP001627154">
    <property type="component" value="Unassembled WGS sequence"/>
</dbReference>
<dbReference type="AlphaFoldDB" id="A0ABD2XMX4"/>
<dbReference type="Pfam" id="PF12278">
    <property type="entry name" value="SDP_N"/>
    <property type="match status" value="1"/>
</dbReference>
<comment type="caution">
    <text evidence="3">The sequence shown here is derived from an EMBL/GenBank/DDBJ whole genome shotgun (WGS) entry which is preliminary data.</text>
</comment>
<evidence type="ECO:0000313" key="3">
    <source>
        <dbReference type="EMBL" id="KAL3406793.1"/>
    </source>
</evidence>
<evidence type="ECO:0000313" key="4">
    <source>
        <dbReference type="Proteomes" id="UP001627154"/>
    </source>
</evidence>
<reference evidence="3 4" key="1">
    <citation type="journal article" date="2024" name="bioRxiv">
        <title>A reference genome for Trichogramma kaykai: A tiny desert-dwelling parasitoid wasp with competing sex-ratio distorters.</title>
        <authorList>
            <person name="Culotta J."/>
            <person name="Lindsey A.R."/>
        </authorList>
    </citation>
    <scope>NUCLEOTIDE SEQUENCE [LARGE SCALE GENOMIC DNA]</scope>
    <source>
        <strain evidence="3 4">KSX58</strain>
    </source>
</reference>